<dbReference type="SMART" id="SM00343">
    <property type="entry name" value="ZnF_C2HC"/>
    <property type="match status" value="1"/>
</dbReference>
<evidence type="ECO:0000313" key="4">
    <source>
        <dbReference type="EMBL" id="CAG8704625.1"/>
    </source>
</evidence>
<evidence type="ECO:0000256" key="2">
    <source>
        <dbReference type="SAM" id="MobiDB-lite"/>
    </source>
</evidence>
<keyword evidence="1" id="KW-0862">Zinc</keyword>
<accession>A0A9N9HT09</accession>
<sequence length="507" mass="58702">NITEHDRHHYLFGKTLQAIDYLSKYYRDDSCTTCYLPQEPTPCFITFWMWFSTFQPANFYSQHALRRFEKLSNFKIYQIPDQLLCCFIFSFRYKEHPNDFSTLVNEFLTAYQETNQFAEDPLADVYNSETFEENPQNGDMAQDNNQNQVLLLIDLDDDNQINQPNQPIQPIPILQHNHFGNQNQDNAQNDTVTFLAQQIGALVMQMQHCPTRFCRGGFALVPKPEDLLAKFTEALTTMMTRLQKNYEPPRRGPNNWNNANRFICNRCGQAEHYARNCPNPPPQNLRNNVATGANAIPVGQNNEVMDPLFFSTEETEKLSQHTCSKKWRVDESAPEPPKVGQEASVPNDRPPKVSQPAAEDIEKAGSSTFEEETESEYEDEELEDRIFGYSKEEEEYKTNLTHYENEVLLGCFSSDKKLATSQYREQLDDPGIHVYELEEDKDLFKADFGFFGSDSVDDRITGEFYFDEGEPHYELDIGSLEDNLGRTNLVTHAIQTDNALPIRQRYY</sequence>
<dbReference type="AlphaFoldDB" id="A0A9N9HT09"/>
<evidence type="ECO:0000313" key="5">
    <source>
        <dbReference type="Proteomes" id="UP000789405"/>
    </source>
</evidence>
<dbReference type="SUPFAM" id="SSF57756">
    <property type="entry name" value="Retrovirus zinc finger-like domains"/>
    <property type="match status" value="1"/>
</dbReference>
<dbReference type="InterPro" id="IPR036875">
    <property type="entry name" value="Znf_CCHC_sf"/>
</dbReference>
<keyword evidence="1" id="KW-0863">Zinc-finger</keyword>
<dbReference type="EMBL" id="CAJVPY010009091">
    <property type="protein sequence ID" value="CAG8704625.1"/>
    <property type="molecule type" value="Genomic_DNA"/>
</dbReference>
<evidence type="ECO:0000256" key="1">
    <source>
        <dbReference type="PROSITE-ProRule" id="PRU00047"/>
    </source>
</evidence>
<evidence type="ECO:0000259" key="3">
    <source>
        <dbReference type="PROSITE" id="PS50158"/>
    </source>
</evidence>
<dbReference type="GO" id="GO:0003676">
    <property type="term" value="F:nucleic acid binding"/>
    <property type="evidence" value="ECO:0007669"/>
    <property type="project" value="InterPro"/>
</dbReference>
<organism evidence="4 5">
    <name type="scientific">Dentiscutata erythropus</name>
    <dbReference type="NCBI Taxonomy" id="1348616"/>
    <lineage>
        <taxon>Eukaryota</taxon>
        <taxon>Fungi</taxon>
        <taxon>Fungi incertae sedis</taxon>
        <taxon>Mucoromycota</taxon>
        <taxon>Glomeromycotina</taxon>
        <taxon>Glomeromycetes</taxon>
        <taxon>Diversisporales</taxon>
        <taxon>Gigasporaceae</taxon>
        <taxon>Dentiscutata</taxon>
    </lineage>
</organism>
<dbReference type="InterPro" id="IPR001878">
    <property type="entry name" value="Znf_CCHC"/>
</dbReference>
<gene>
    <name evidence="4" type="ORF">DERYTH_LOCUS13208</name>
</gene>
<dbReference type="Proteomes" id="UP000789405">
    <property type="component" value="Unassembled WGS sequence"/>
</dbReference>
<comment type="caution">
    <text evidence="4">The sequence shown here is derived from an EMBL/GenBank/DDBJ whole genome shotgun (WGS) entry which is preliminary data.</text>
</comment>
<dbReference type="GO" id="GO:0008270">
    <property type="term" value="F:zinc ion binding"/>
    <property type="evidence" value="ECO:0007669"/>
    <property type="project" value="UniProtKB-KW"/>
</dbReference>
<name>A0A9N9HT09_9GLOM</name>
<reference evidence="4" key="1">
    <citation type="submission" date="2021-06" db="EMBL/GenBank/DDBJ databases">
        <authorList>
            <person name="Kallberg Y."/>
            <person name="Tangrot J."/>
            <person name="Rosling A."/>
        </authorList>
    </citation>
    <scope>NUCLEOTIDE SEQUENCE</scope>
    <source>
        <strain evidence="4">MA453B</strain>
    </source>
</reference>
<dbReference type="Pfam" id="PF00098">
    <property type="entry name" value="zf-CCHC"/>
    <property type="match status" value="1"/>
</dbReference>
<protein>
    <submittedName>
        <fullName evidence="4">27018_t:CDS:1</fullName>
    </submittedName>
</protein>
<dbReference type="Gene3D" id="4.10.60.10">
    <property type="entry name" value="Zinc finger, CCHC-type"/>
    <property type="match status" value="1"/>
</dbReference>
<feature type="non-terminal residue" evidence="4">
    <location>
        <position position="507"/>
    </location>
</feature>
<keyword evidence="5" id="KW-1185">Reference proteome</keyword>
<dbReference type="PROSITE" id="PS50158">
    <property type="entry name" value="ZF_CCHC"/>
    <property type="match status" value="1"/>
</dbReference>
<feature type="compositionally biased region" description="Acidic residues" evidence="2">
    <location>
        <begin position="369"/>
        <end position="381"/>
    </location>
</feature>
<keyword evidence="1" id="KW-0479">Metal-binding</keyword>
<proteinExistence type="predicted"/>
<feature type="domain" description="CCHC-type" evidence="3">
    <location>
        <begin position="264"/>
        <end position="279"/>
    </location>
</feature>
<feature type="region of interest" description="Disordered" evidence="2">
    <location>
        <begin position="321"/>
        <end position="381"/>
    </location>
</feature>